<proteinExistence type="predicted"/>
<dbReference type="PANTHER" id="PTHR43245">
    <property type="entry name" value="BIFUNCTIONAL POLYMYXIN RESISTANCE PROTEIN ARNA"/>
    <property type="match status" value="1"/>
</dbReference>
<dbReference type="Pfam" id="PF01370">
    <property type="entry name" value="Epimerase"/>
    <property type="match status" value="1"/>
</dbReference>
<dbReference type="PANTHER" id="PTHR43245:SF13">
    <property type="entry name" value="UDP-D-APIOSE_UDP-D-XYLOSE SYNTHASE 2"/>
    <property type="match status" value="1"/>
</dbReference>
<organism evidence="2 3">
    <name type="scientific">Candidatus Jorgensenbacteria bacterium RIFCSPLOWO2_01_FULL_45_25b</name>
    <dbReference type="NCBI Taxonomy" id="1798471"/>
    <lineage>
        <taxon>Bacteria</taxon>
        <taxon>Candidatus Joergenseniibacteriota</taxon>
    </lineage>
</organism>
<dbReference type="EMBL" id="MFKK01000017">
    <property type="protein sequence ID" value="OGG40921.1"/>
    <property type="molecule type" value="Genomic_DNA"/>
</dbReference>
<protein>
    <recommendedName>
        <fullName evidence="1">NAD-dependent epimerase/dehydratase domain-containing protein</fullName>
    </recommendedName>
</protein>
<dbReference type="STRING" id="1798471.A3A21_01465"/>
<evidence type="ECO:0000313" key="3">
    <source>
        <dbReference type="Proteomes" id="UP000176996"/>
    </source>
</evidence>
<gene>
    <name evidence="2" type="ORF">A3A21_01465</name>
</gene>
<dbReference type="InterPro" id="IPR036291">
    <property type="entry name" value="NAD(P)-bd_dom_sf"/>
</dbReference>
<sequence>MKIVITGSESFVGREFIRQCLGKGIEIHGIDLLEEPSQAYAYQKADIRKEDVVACVPEDADALIHLAALSSDAMCKGKPYECFDINVMGTLNLMRAASAKKTKQFIFASSEWVYEKFIGKEEKDEDSTINIAGHVSEYALSKLVSEANLRIQHKNGFYDATVLRFGIIYGPRKANWGAVESIMSQVKNQEEVMVGSAQSGRRFVHIEDVAGGIIKAIGLEGFEIINLCGDRLITLGEIISESEKIFGKKVSIVEKTPEEASVRNPLNNKAKELMGWKPEIDIATGLNTLLPFV</sequence>
<evidence type="ECO:0000313" key="2">
    <source>
        <dbReference type="EMBL" id="OGG40921.1"/>
    </source>
</evidence>
<dbReference type="InterPro" id="IPR050177">
    <property type="entry name" value="Lipid_A_modif_metabolic_enz"/>
</dbReference>
<dbReference type="Gene3D" id="3.40.50.720">
    <property type="entry name" value="NAD(P)-binding Rossmann-like Domain"/>
    <property type="match status" value="1"/>
</dbReference>
<feature type="domain" description="NAD-dependent epimerase/dehydratase" evidence="1">
    <location>
        <begin position="3"/>
        <end position="226"/>
    </location>
</feature>
<evidence type="ECO:0000259" key="1">
    <source>
        <dbReference type="Pfam" id="PF01370"/>
    </source>
</evidence>
<dbReference type="SUPFAM" id="SSF51735">
    <property type="entry name" value="NAD(P)-binding Rossmann-fold domains"/>
    <property type="match status" value="1"/>
</dbReference>
<accession>A0A1F6BVG3</accession>
<dbReference type="Proteomes" id="UP000176996">
    <property type="component" value="Unassembled WGS sequence"/>
</dbReference>
<dbReference type="AlphaFoldDB" id="A0A1F6BVG3"/>
<name>A0A1F6BVG3_9BACT</name>
<reference evidence="2 3" key="1">
    <citation type="journal article" date="2016" name="Nat. Commun.">
        <title>Thousands of microbial genomes shed light on interconnected biogeochemical processes in an aquifer system.</title>
        <authorList>
            <person name="Anantharaman K."/>
            <person name="Brown C.T."/>
            <person name="Hug L.A."/>
            <person name="Sharon I."/>
            <person name="Castelle C.J."/>
            <person name="Probst A.J."/>
            <person name="Thomas B.C."/>
            <person name="Singh A."/>
            <person name="Wilkins M.J."/>
            <person name="Karaoz U."/>
            <person name="Brodie E.L."/>
            <person name="Williams K.H."/>
            <person name="Hubbard S.S."/>
            <person name="Banfield J.F."/>
        </authorList>
    </citation>
    <scope>NUCLEOTIDE SEQUENCE [LARGE SCALE GENOMIC DNA]</scope>
</reference>
<comment type="caution">
    <text evidence="2">The sequence shown here is derived from an EMBL/GenBank/DDBJ whole genome shotgun (WGS) entry which is preliminary data.</text>
</comment>
<dbReference type="InterPro" id="IPR001509">
    <property type="entry name" value="Epimerase_deHydtase"/>
</dbReference>